<comment type="caution">
    <text evidence="1">The sequence shown here is derived from an EMBL/GenBank/DDBJ whole genome shotgun (WGS) entry which is preliminary data.</text>
</comment>
<dbReference type="Proteomes" id="UP001201449">
    <property type="component" value="Unassembled WGS sequence"/>
</dbReference>
<accession>A0ABS9BSC7</accession>
<proteinExistence type="predicted"/>
<keyword evidence="2" id="KW-1185">Reference proteome</keyword>
<dbReference type="EMBL" id="JAKEVZ010000001">
    <property type="protein sequence ID" value="MCF1749843.1"/>
    <property type="molecule type" value="Genomic_DNA"/>
</dbReference>
<name>A0ABS9BSC7_9BACT</name>
<dbReference type="RefSeq" id="WP_234859990.1">
    <property type="nucleotide sequence ID" value="NZ_JAKEVZ010000001.1"/>
</dbReference>
<evidence type="ECO:0000313" key="2">
    <source>
        <dbReference type="Proteomes" id="UP001201449"/>
    </source>
</evidence>
<evidence type="ECO:0000313" key="1">
    <source>
        <dbReference type="EMBL" id="MCF1749843.1"/>
    </source>
</evidence>
<reference evidence="1 2" key="1">
    <citation type="submission" date="2022-01" db="EMBL/GenBank/DDBJ databases">
        <title>Mariniradius saccharolyticus sp. nov., isolated from sediment of a river.</title>
        <authorList>
            <person name="Liu H."/>
        </authorList>
    </citation>
    <scope>NUCLEOTIDE SEQUENCE [LARGE SCALE GENOMIC DNA]</scope>
    <source>
        <strain evidence="1 2">RY-2</strain>
    </source>
</reference>
<dbReference type="PROSITE" id="PS51257">
    <property type="entry name" value="PROKAR_LIPOPROTEIN"/>
    <property type="match status" value="1"/>
</dbReference>
<organism evidence="1 2">
    <name type="scientific">Mariniradius sediminis</name>
    <dbReference type="NCBI Taxonomy" id="2909237"/>
    <lineage>
        <taxon>Bacteria</taxon>
        <taxon>Pseudomonadati</taxon>
        <taxon>Bacteroidota</taxon>
        <taxon>Cytophagia</taxon>
        <taxon>Cytophagales</taxon>
        <taxon>Cyclobacteriaceae</taxon>
        <taxon>Mariniradius</taxon>
    </lineage>
</organism>
<sequence length="182" mass="20407">MRKLALFYFVYFSFVSCQEVEQLPAAINYVNLNDATASQAKSFSIDIDQDGDTEFLFTTVLAADATGDLRQFVISPARENQVFEIAGRVGVLEAGQEIAPGNPFDKNVQPMVVKRISNTATSWSGDWKDAGNRFVGIRFKLNDQGYHYGWIRVSFDKEAERMVIHDFAYRTTVDSKIAAGLK</sequence>
<gene>
    <name evidence="1" type="ORF">L0U89_02065</name>
</gene>
<protein>
    <submittedName>
        <fullName evidence="1">Uncharacterized protein</fullName>
    </submittedName>
</protein>